<accession>A0A840RCW7</accession>
<evidence type="ECO:0000313" key="2">
    <source>
        <dbReference type="Proteomes" id="UP000543030"/>
    </source>
</evidence>
<protein>
    <submittedName>
        <fullName evidence="1">Uncharacterized protein</fullName>
    </submittedName>
</protein>
<dbReference type="Proteomes" id="UP000543030">
    <property type="component" value="Unassembled WGS sequence"/>
</dbReference>
<reference evidence="1 2" key="1">
    <citation type="submission" date="2020-08" db="EMBL/GenBank/DDBJ databases">
        <title>Genomic Encyclopedia of Type Strains, Phase IV (KMG-IV): sequencing the most valuable type-strain genomes for metagenomic binning, comparative biology and taxonomic classification.</title>
        <authorList>
            <person name="Goeker M."/>
        </authorList>
    </citation>
    <scope>NUCLEOTIDE SEQUENCE [LARGE SCALE GENOMIC DNA]</scope>
    <source>
        <strain evidence="1 2">DSM 18233</strain>
    </source>
</reference>
<organism evidence="1 2">
    <name type="scientific">Silvimonas terrae</name>
    <dbReference type="NCBI Taxonomy" id="300266"/>
    <lineage>
        <taxon>Bacteria</taxon>
        <taxon>Pseudomonadati</taxon>
        <taxon>Pseudomonadota</taxon>
        <taxon>Betaproteobacteria</taxon>
        <taxon>Neisseriales</taxon>
        <taxon>Chitinibacteraceae</taxon>
        <taxon>Silvimonas</taxon>
    </lineage>
</organism>
<gene>
    <name evidence="1" type="ORF">HNQ50_000945</name>
</gene>
<sequence length="76" mass="7996">MYGLFAHAQLVEQLIDRNARIAPDKVQQPVMHPVPAALGEESIGGGGEGTIGVKQQFLGFAENTFGGHEGLGNCYG</sequence>
<evidence type="ECO:0000313" key="1">
    <source>
        <dbReference type="EMBL" id="MBB5190223.1"/>
    </source>
</evidence>
<dbReference type="EMBL" id="JACHHN010000002">
    <property type="protein sequence ID" value="MBB5190223.1"/>
    <property type="molecule type" value="Genomic_DNA"/>
</dbReference>
<dbReference type="RefSeq" id="WP_246428633.1">
    <property type="nucleotide sequence ID" value="NZ_JACHHN010000002.1"/>
</dbReference>
<keyword evidence="2" id="KW-1185">Reference proteome</keyword>
<comment type="caution">
    <text evidence="1">The sequence shown here is derived from an EMBL/GenBank/DDBJ whole genome shotgun (WGS) entry which is preliminary data.</text>
</comment>
<proteinExistence type="predicted"/>
<dbReference type="AlphaFoldDB" id="A0A840RCW7"/>
<name>A0A840RCW7_9NEIS</name>